<proteinExistence type="predicted"/>
<dbReference type="Gene3D" id="2.60.120.590">
    <property type="entry name" value="Alpha-ketoglutarate-dependent dioxygenase AlkB-like"/>
    <property type="match status" value="1"/>
</dbReference>
<dbReference type="SUPFAM" id="SSF51197">
    <property type="entry name" value="Clavaminate synthase-like"/>
    <property type="match status" value="1"/>
</dbReference>
<evidence type="ECO:0008006" key="2">
    <source>
        <dbReference type="Google" id="ProtNLM"/>
    </source>
</evidence>
<dbReference type="EMBL" id="KY684083">
    <property type="protein sequence ID" value="ARF08393.1"/>
    <property type="molecule type" value="Genomic_DNA"/>
</dbReference>
<dbReference type="InterPro" id="IPR037151">
    <property type="entry name" value="AlkB-like_sf"/>
</dbReference>
<protein>
    <recommendedName>
        <fullName evidence="2">2OG-Fe(II) oxygenase</fullName>
    </recommendedName>
</protein>
<organism evidence="1">
    <name type="scientific">Catovirus CTV1</name>
    <dbReference type="NCBI Taxonomy" id="1977631"/>
    <lineage>
        <taxon>Viruses</taxon>
        <taxon>Varidnaviria</taxon>
        <taxon>Bamfordvirae</taxon>
        <taxon>Nucleocytoviricota</taxon>
        <taxon>Megaviricetes</taxon>
        <taxon>Imitervirales</taxon>
        <taxon>Mimiviridae</taxon>
        <taxon>Klosneuvirinae</taxon>
        <taxon>Catovirus</taxon>
    </lineage>
</organism>
<evidence type="ECO:0000313" key="1">
    <source>
        <dbReference type="EMBL" id="ARF08393.1"/>
    </source>
</evidence>
<sequence length="260" mass="30073">MFKFDKTFTLTFGDRAENHKSMQVIGESADKGMSLENLKEIQKIFTKLGAKCILYNLGKILKEDEIVEPIEDAYLLVVNNGVDFLLGKDEKDKLFNEQDKLKKDEKALMYGKVVDKKARHNLCFSDFNQKADYKNGKGTIVNFNSVPLTKKLLDKLSELDNQLFDDLQCEGNYYYDTNKTYIGFHGDSERKIVIGVRLGNDFPLYYQWYYQNNKIGDLFKIILGHGDIYFMSEKAVGNDWKKKSIYTLRHAAGFEKSLKL</sequence>
<name>A0A1V0S9L7_9VIRU</name>
<reference evidence="1" key="1">
    <citation type="journal article" date="2017" name="Science">
        <title>Giant viruses with an expanded complement of translation system components.</title>
        <authorList>
            <person name="Schulz F."/>
            <person name="Yutin N."/>
            <person name="Ivanova N.N."/>
            <person name="Ortega D.R."/>
            <person name="Lee T.K."/>
            <person name="Vierheilig J."/>
            <person name="Daims H."/>
            <person name="Horn M."/>
            <person name="Wagner M."/>
            <person name="Jensen G.J."/>
            <person name="Kyrpides N.C."/>
            <person name="Koonin E.V."/>
            <person name="Woyke T."/>
        </authorList>
    </citation>
    <scope>NUCLEOTIDE SEQUENCE</scope>
    <source>
        <strain evidence="1">CTV1</strain>
    </source>
</reference>
<gene>
    <name evidence="1" type="ORF">Catovirus_1_443</name>
</gene>
<accession>A0A1V0S9L7</accession>